<reference evidence="1 2" key="1">
    <citation type="journal article" date="2021" name="Commun. Biol.">
        <title>The genome of Shorea leprosula (Dipterocarpaceae) highlights the ecological relevance of drought in aseasonal tropical rainforests.</title>
        <authorList>
            <person name="Ng K.K.S."/>
            <person name="Kobayashi M.J."/>
            <person name="Fawcett J.A."/>
            <person name="Hatakeyama M."/>
            <person name="Paape T."/>
            <person name="Ng C.H."/>
            <person name="Ang C.C."/>
            <person name="Tnah L.H."/>
            <person name="Lee C.T."/>
            <person name="Nishiyama T."/>
            <person name="Sese J."/>
            <person name="O'Brien M.J."/>
            <person name="Copetti D."/>
            <person name="Mohd Noor M.I."/>
            <person name="Ong R.C."/>
            <person name="Putra M."/>
            <person name="Sireger I.Z."/>
            <person name="Indrioko S."/>
            <person name="Kosugi Y."/>
            <person name="Izuno A."/>
            <person name="Isagi Y."/>
            <person name="Lee S.L."/>
            <person name="Shimizu K.K."/>
        </authorList>
    </citation>
    <scope>NUCLEOTIDE SEQUENCE [LARGE SCALE GENOMIC DNA]</scope>
    <source>
        <strain evidence="1">214</strain>
    </source>
</reference>
<name>A0AAV5L1Z0_9ROSI</name>
<protein>
    <submittedName>
        <fullName evidence="1">Uncharacterized protein</fullName>
    </submittedName>
</protein>
<proteinExistence type="predicted"/>
<gene>
    <name evidence="1" type="ORF">SLEP1_g39965</name>
</gene>
<organism evidence="1 2">
    <name type="scientific">Rubroshorea leprosula</name>
    <dbReference type="NCBI Taxonomy" id="152421"/>
    <lineage>
        <taxon>Eukaryota</taxon>
        <taxon>Viridiplantae</taxon>
        <taxon>Streptophyta</taxon>
        <taxon>Embryophyta</taxon>
        <taxon>Tracheophyta</taxon>
        <taxon>Spermatophyta</taxon>
        <taxon>Magnoliopsida</taxon>
        <taxon>eudicotyledons</taxon>
        <taxon>Gunneridae</taxon>
        <taxon>Pentapetalae</taxon>
        <taxon>rosids</taxon>
        <taxon>malvids</taxon>
        <taxon>Malvales</taxon>
        <taxon>Dipterocarpaceae</taxon>
        <taxon>Rubroshorea</taxon>
    </lineage>
</organism>
<evidence type="ECO:0000313" key="1">
    <source>
        <dbReference type="EMBL" id="GKV31255.1"/>
    </source>
</evidence>
<dbReference type="EMBL" id="BPVZ01000090">
    <property type="protein sequence ID" value="GKV31255.1"/>
    <property type="molecule type" value="Genomic_DNA"/>
</dbReference>
<dbReference type="AlphaFoldDB" id="A0AAV5L1Z0"/>
<accession>A0AAV5L1Z0</accession>
<keyword evidence="2" id="KW-1185">Reference proteome</keyword>
<sequence>MSKQLFLKYLDFLRPLYQRIRGCKPGDKSKGVDARVQPRDSALLLLPCSRTKSPSHRQHPLLGNENFRSTLFLPLLLAMCGCEFFKFLIPLISPSIPSASPKLASSGLLAEFSGM</sequence>
<comment type="caution">
    <text evidence="1">The sequence shown here is derived from an EMBL/GenBank/DDBJ whole genome shotgun (WGS) entry which is preliminary data.</text>
</comment>
<dbReference type="Proteomes" id="UP001054252">
    <property type="component" value="Unassembled WGS sequence"/>
</dbReference>
<evidence type="ECO:0000313" key="2">
    <source>
        <dbReference type="Proteomes" id="UP001054252"/>
    </source>
</evidence>